<evidence type="ECO:0000313" key="2">
    <source>
        <dbReference type="Proteomes" id="UP000277671"/>
    </source>
</evidence>
<dbReference type="RefSeq" id="WP_147456931.1">
    <property type="nucleotide sequence ID" value="NZ_RBKT01000001.1"/>
</dbReference>
<dbReference type="OrthoDB" id="3391820at2"/>
<protein>
    <recommendedName>
        <fullName evidence="3">Excreted virulence factor EspC (Type VII ESX diderm)</fullName>
    </recommendedName>
</protein>
<keyword evidence="2" id="KW-1185">Reference proteome</keyword>
<evidence type="ECO:0000313" key="1">
    <source>
        <dbReference type="EMBL" id="RKR87121.1"/>
    </source>
</evidence>
<sequence length="86" mass="9084">MASIEEIKAGVARFSSETSQQAATIRGIADSLEQSTALLRSLTQGTSHSRVGEALSRMEQAKQKLHEATTLAQGAVEATNSYAASF</sequence>
<proteinExistence type="predicted"/>
<accession>A0A495JEG5</accession>
<gene>
    <name evidence="1" type="ORF">BDK92_1394</name>
</gene>
<dbReference type="Proteomes" id="UP000277671">
    <property type="component" value="Unassembled WGS sequence"/>
</dbReference>
<reference evidence="1 2" key="1">
    <citation type="submission" date="2018-10" db="EMBL/GenBank/DDBJ databases">
        <title>Sequencing the genomes of 1000 actinobacteria strains.</title>
        <authorList>
            <person name="Klenk H.-P."/>
        </authorList>
    </citation>
    <scope>NUCLEOTIDE SEQUENCE [LARGE SCALE GENOMIC DNA]</scope>
    <source>
        <strain evidence="1 2">DSM 45175</strain>
    </source>
</reference>
<name>A0A495JEG5_9ACTN</name>
<dbReference type="EMBL" id="RBKT01000001">
    <property type="protein sequence ID" value="RKR87121.1"/>
    <property type="molecule type" value="Genomic_DNA"/>
</dbReference>
<evidence type="ECO:0008006" key="3">
    <source>
        <dbReference type="Google" id="ProtNLM"/>
    </source>
</evidence>
<comment type="caution">
    <text evidence="1">The sequence shown here is derived from an EMBL/GenBank/DDBJ whole genome shotgun (WGS) entry which is preliminary data.</text>
</comment>
<dbReference type="AlphaFoldDB" id="A0A495JEG5"/>
<organism evidence="1 2">
    <name type="scientific">Micromonospora pisi</name>
    <dbReference type="NCBI Taxonomy" id="589240"/>
    <lineage>
        <taxon>Bacteria</taxon>
        <taxon>Bacillati</taxon>
        <taxon>Actinomycetota</taxon>
        <taxon>Actinomycetes</taxon>
        <taxon>Micromonosporales</taxon>
        <taxon>Micromonosporaceae</taxon>
        <taxon>Micromonospora</taxon>
    </lineage>
</organism>